<evidence type="ECO:0000313" key="3">
    <source>
        <dbReference type="Proteomes" id="UP000192578"/>
    </source>
</evidence>
<comment type="caution">
    <text evidence="2">The sequence shown here is derived from an EMBL/GenBank/DDBJ whole genome shotgun (WGS) entry which is preliminary data.</text>
</comment>
<gene>
    <name evidence="2" type="ORF">BV898_13386</name>
</gene>
<dbReference type="OrthoDB" id="10677327at2759"/>
<name>A0A1W0WB03_HYPEX</name>
<sequence>MRKFHTLVICIFICALVGGLDADGFKDLNYNMENWNPGTGKPVTTSLNRGRMREDYIHPTTHESQWKYDVTRGPATRPVGSTANPLFEEVLQRSFEQAKPVFHFNKISPENCTSVATDNCGILTGKAFSDNCAPTNPLFTYCQAGAGDFEAKYFLQRIGRLNASRGVILTLSGERGVTKEMFQPVADILVVLQFVKFHQMSVAIFSAAAIRLPILRVLQFYNCTGIVLQRGDFLPFPSLRMVQFLKSSTIASIEDNAFEPLMYLRHITFEHGFDTSSNLSPELKSHLSLLHCSREYKWLRDWLQLRPYLIAPKNAGAVFNLGGFQNMKREKGSIFIPVDCATPRLIADNIDGPFSSLMEM</sequence>
<feature type="signal peptide" evidence="1">
    <location>
        <begin position="1"/>
        <end position="22"/>
    </location>
</feature>
<protein>
    <submittedName>
        <fullName evidence="2">Uncharacterized protein</fullName>
    </submittedName>
</protein>
<organism evidence="2 3">
    <name type="scientific">Hypsibius exemplaris</name>
    <name type="common">Freshwater tardigrade</name>
    <dbReference type="NCBI Taxonomy" id="2072580"/>
    <lineage>
        <taxon>Eukaryota</taxon>
        <taxon>Metazoa</taxon>
        <taxon>Ecdysozoa</taxon>
        <taxon>Tardigrada</taxon>
        <taxon>Eutardigrada</taxon>
        <taxon>Parachela</taxon>
        <taxon>Hypsibioidea</taxon>
        <taxon>Hypsibiidae</taxon>
        <taxon>Hypsibius</taxon>
    </lineage>
</organism>
<accession>A0A1W0WB03</accession>
<proteinExistence type="predicted"/>
<keyword evidence="1" id="KW-0732">Signal</keyword>
<dbReference type="Proteomes" id="UP000192578">
    <property type="component" value="Unassembled WGS sequence"/>
</dbReference>
<keyword evidence="3" id="KW-1185">Reference proteome</keyword>
<evidence type="ECO:0000256" key="1">
    <source>
        <dbReference type="SAM" id="SignalP"/>
    </source>
</evidence>
<feature type="chain" id="PRO_5013184430" evidence="1">
    <location>
        <begin position="23"/>
        <end position="360"/>
    </location>
</feature>
<evidence type="ECO:0000313" key="2">
    <source>
        <dbReference type="EMBL" id="OQV12358.1"/>
    </source>
</evidence>
<dbReference type="AlphaFoldDB" id="A0A1W0WB03"/>
<reference evidence="3" key="1">
    <citation type="submission" date="2017-01" db="EMBL/GenBank/DDBJ databases">
        <title>Comparative genomics of anhydrobiosis in the tardigrade Hypsibius dujardini.</title>
        <authorList>
            <person name="Yoshida Y."/>
            <person name="Koutsovoulos G."/>
            <person name="Laetsch D."/>
            <person name="Stevens L."/>
            <person name="Kumar S."/>
            <person name="Horikawa D."/>
            <person name="Ishino K."/>
            <person name="Komine S."/>
            <person name="Tomita M."/>
            <person name="Blaxter M."/>
            <person name="Arakawa K."/>
        </authorList>
    </citation>
    <scope>NUCLEOTIDE SEQUENCE [LARGE SCALE GENOMIC DNA]</scope>
    <source>
        <strain evidence="3">Z151</strain>
    </source>
</reference>
<dbReference type="EMBL" id="MTYJ01000147">
    <property type="protein sequence ID" value="OQV12358.1"/>
    <property type="molecule type" value="Genomic_DNA"/>
</dbReference>